<keyword evidence="5" id="KW-0378">Hydrolase</keyword>
<evidence type="ECO:0000256" key="6">
    <source>
        <dbReference type="ARBA" id="ARBA00024207"/>
    </source>
</evidence>
<dbReference type="EMBL" id="JACPSX010000094">
    <property type="protein sequence ID" value="MBI3014479.1"/>
    <property type="molecule type" value="Genomic_DNA"/>
</dbReference>
<evidence type="ECO:0000256" key="4">
    <source>
        <dbReference type="ARBA" id="ARBA00022741"/>
    </source>
</evidence>
<dbReference type="Gene3D" id="1.20.120.580">
    <property type="entry name" value="bsu32300-like"/>
    <property type="match status" value="1"/>
</dbReference>
<dbReference type="Pfam" id="PF01934">
    <property type="entry name" value="HepT-like"/>
    <property type="match status" value="1"/>
</dbReference>
<sequence length="115" mass="13255">MSSHEDLIRMRHMLDHAREAVSLIQGKTRPDLDTSRLLQLALVRLIEIVGEAASRISKKAQVQHPQIPWAQIVGMRNRLIHGYDFVDFDILWQTVTKELPEIITELERVVPPKEA</sequence>
<dbReference type="GO" id="GO:0004540">
    <property type="term" value="F:RNA nuclease activity"/>
    <property type="evidence" value="ECO:0007669"/>
    <property type="project" value="InterPro"/>
</dbReference>
<evidence type="ECO:0000313" key="7">
    <source>
        <dbReference type="EMBL" id="MBI3014479.1"/>
    </source>
</evidence>
<keyword evidence="3" id="KW-0540">Nuclease</keyword>
<keyword evidence="4" id="KW-0547">Nucleotide-binding</keyword>
<proteinExistence type="inferred from homology"/>
<reference evidence="7" key="1">
    <citation type="submission" date="2020-07" db="EMBL/GenBank/DDBJ databases">
        <title>Huge and variable diversity of episymbiotic CPR bacteria and DPANN archaea in groundwater ecosystems.</title>
        <authorList>
            <person name="He C.Y."/>
            <person name="Keren R."/>
            <person name="Whittaker M."/>
            <person name="Farag I.F."/>
            <person name="Doudna J."/>
            <person name="Cate J.H.D."/>
            <person name="Banfield J.F."/>
        </authorList>
    </citation>
    <scope>NUCLEOTIDE SEQUENCE</scope>
    <source>
        <strain evidence="7">NC_groundwater_717_Ag_S-0.2um_59_8</strain>
    </source>
</reference>
<dbReference type="InterPro" id="IPR037038">
    <property type="entry name" value="HepT-like_sf"/>
</dbReference>
<evidence type="ECO:0000256" key="1">
    <source>
        <dbReference type="ARBA" id="ARBA00022553"/>
    </source>
</evidence>
<dbReference type="Proteomes" id="UP000741360">
    <property type="component" value="Unassembled WGS sequence"/>
</dbReference>
<organism evidence="7 8">
    <name type="scientific">Tectimicrobiota bacterium</name>
    <dbReference type="NCBI Taxonomy" id="2528274"/>
    <lineage>
        <taxon>Bacteria</taxon>
        <taxon>Pseudomonadati</taxon>
        <taxon>Nitrospinota/Tectimicrobiota group</taxon>
        <taxon>Candidatus Tectimicrobiota</taxon>
    </lineage>
</organism>
<dbReference type="PANTHER" id="PTHR34139:SF1">
    <property type="entry name" value="RNASE MJ1380-RELATED"/>
    <property type="match status" value="1"/>
</dbReference>
<accession>A0A932GP26</accession>
<evidence type="ECO:0000256" key="3">
    <source>
        <dbReference type="ARBA" id="ARBA00022722"/>
    </source>
</evidence>
<dbReference type="GO" id="GO:0110001">
    <property type="term" value="C:toxin-antitoxin complex"/>
    <property type="evidence" value="ECO:0007669"/>
    <property type="project" value="InterPro"/>
</dbReference>
<comment type="caution">
    <text evidence="7">The sequence shown here is derived from an EMBL/GenBank/DDBJ whole genome shotgun (WGS) entry which is preliminary data.</text>
</comment>
<name>A0A932GP26_UNCTE</name>
<dbReference type="InterPro" id="IPR051813">
    <property type="entry name" value="HepT_RNase_toxin"/>
</dbReference>
<dbReference type="PANTHER" id="PTHR34139">
    <property type="entry name" value="UPF0331 PROTEIN MJ0127"/>
    <property type="match status" value="1"/>
</dbReference>
<evidence type="ECO:0000256" key="5">
    <source>
        <dbReference type="ARBA" id="ARBA00022801"/>
    </source>
</evidence>
<protein>
    <submittedName>
        <fullName evidence="7">DUF86 domain-containing protein</fullName>
    </submittedName>
</protein>
<keyword evidence="2" id="KW-1277">Toxin-antitoxin system</keyword>
<keyword evidence="1" id="KW-0597">Phosphoprotein</keyword>
<dbReference type="GO" id="GO:0000166">
    <property type="term" value="F:nucleotide binding"/>
    <property type="evidence" value="ECO:0007669"/>
    <property type="project" value="UniProtKB-KW"/>
</dbReference>
<dbReference type="InterPro" id="IPR008201">
    <property type="entry name" value="HepT-like"/>
</dbReference>
<gene>
    <name evidence="7" type="ORF">HYY65_05330</name>
</gene>
<evidence type="ECO:0000256" key="2">
    <source>
        <dbReference type="ARBA" id="ARBA00022649"/>
    </source>
</evidence>
<evidence type="ECO:0000313" key="8">
    <source>
        <dbReference type="Proteomes" id="UP000741360"/>
    </source>
</evidence>
<comment type="similarity">
    <text evidence="6">Belongs to the HepT RNase toxin family.</text>
</comment>
<dbReference type="GO" id="GO:0016787">
    <property type="term" value="F:hydrolase activity"/>
    <property type="evidence" value="ECO:0007669"/>
    <property type="project" value="UniProtKB-KW"/>
</dbReference>
<dbReference type="AlphaFoldDB" id="A0A932GP26"/>